<proteinExistence type="predicted"/>
<feature type="compositionally biased region" description="Pro residues" evidence="1">
    <location>
        <begin position="922"/>
        <end position="933"/>
    </location>
</feature>
<feature type="compositionally biased region" description="Polar residues" evidence="1">
    <location>
        <begin position="644"/>
        <end position="656"/>
    </location>
</feature>
<feature type="compositionally biased region" description="Gly residues" evidence="1">
    <location>
        <begin position="794"/>
        <end position="806"/>
    </location>
</feature>
<feature type="compositionally biased region" description="Pro residues" evidence="1">
    <location>
        <begin position="755"/>
        <end position="774"/>
    </location>
</feature>
<evidence type="ECO:0000313" key="2">
    <source>
        <dbReference type="EMBL" id="KAJ4460367.1"/>
    </source>
</evidence>
<dbReference type="Proteomes" id="UP001141327">
    <property type="component" value="Unassembled WGS sequence"/>
</dbReference>
<reference evidence="2" key="1">
    <citation type="journal article" date="2022" name="bioRxiv">
        <title>Genomics of Preaxostyla Flagellates Illuminates Evolutionary Transitions and the Path Towards Mitochondrial Loss.</title>
        <authorList>
            <person name="Novak L.V.F."/>
            <person name="Treitli S.C."/>
            <person name="Pyrih J."/>
            <person name="Halakuc P."/>
            <person name="Pipaliya S.V."/>
            <person name="Vacek V."/>
            <person name="Brzon O."/>
            <person name="Soukal P."/>
            <person name="Eme L."/>
            <person name="Dacks J.B."/>
            <person name="Karnkowska A."/>
            <person name="Elias M."/>
            <person name="Hampl V."/>
        </authorList>
    </citation>
    <scope>NUCLEOTIDE SEQUENCE</scope>
    <source>
        <strain evidence="2">RCP-MX</strain>
    </source>
</reference>
<dbReference type="NCBIfam" id="TIGR03172">
    <property type="entry name" value="selenium cofactor biosynthesis protein YqeC"/>
    <property type="match status" value="1"/>
</dbReference>
<dbReference type="EMBL" id="JAPMOS010000013">
    <property type="protein sequence ID" value="KAJ4460367.1"/>
    <property type="molecule type" value="Genomic_DNA"/>
</dbReference>
<feature type="region of interest" description="Disordered" evidence="1">
    <location>
        <begin position="749"/>
        <end position="817"/>
    </location>
</feature>
<name>A0ABQ8URL6_9EUKA</name>
<feature type="compositionally biased region" description="Basic residues" evidence="1">
    <location>
        <begin position="1176"/>
        <end position="1187"/>
    </location>
</feature>
<evidence type="ECO:0000313" key="3">
    <source>
        <dbReference type="Proteomes" id="UP001141327"/>
    </source>
</evidence>
<feature type="compositionally biased region" description="Low complexity" evidence="1">
    <location>
        <begin position="997"/>
        <end position="1030"/>
    </location>
</feature>
<feature type="compositionally biased region" description="Polar residues" evidence="1">
    <location>
        <begin position="32"/>
        <end position="41"/>
    </location>
</feature>
<feature type="region of interest" description="Disordered" evidence="1">
    <location>
        <begin position="631"/>
        <end position="656"/>
    </location>
</feature>
<keyword evidence="3" id="KW-1185">Reference proteome</keyword>
<feature type="region of interest" description="Disordered" evidence="1">
    <location>
        <begin position="1071"/>
        <end position="1187"/>
    </location>
</feature>
<gene>
    <name evidence="2" type="ORF">PAPYR_3382</name>
</gene>
<evidence type="ECO:0000256" key="1">
    <source>
        <dbReference type="SAM" id="MobiDB-lite"/>
    </source>
</evidence>
<sequence length="1486" mass="157252">MSARRSPERGRSPVPASFLAAPAATVITATTRGRSPVSSLATAARGRSPDSQFLGSSNARGKSPDARFDTNSLWQQLFGLSPTRKHVVSLVGGGGKTSTMFALAKECSLRGQKVICTTTTKIGAPSKDLSPVLLIAPTIQEMVEKLGRHLVPGEICTVAYGSVRAPHDPTLMKLVGIPAEWVATLRDFADVVIIEADGAAHLPFKMPAGHEPVVPSCTTEMLVLIGTDALGAPIQMGSVHRPELLTAALGVPKGTPLTASMIARVACSPVGLLKGYPTFESPLTPAPSGVVVAPSSPASLTPLTPTSLVSPPLTPTGMTSFSVSPPATPTQLLRQSRIPLPCRLVAIVNKADINPAGAVELAQALWSHSPMPDLSLGSSGKTEGVHLRWDRILVATLRPVPTIVSVLHRLFSWFCGCFFVLDPDDAKKLLEHLDELESAANAKGIPIFDPMEGLVPDTIENHPPSVPVPRLPHLSGLAGFFYSSFDPEIVSFVSVDTLIQILDELQVCPRHPPVSSADAEMRRKRCEQQALRDLEALEQTQAIPPQPLPFPELLEFVVDPAVRPPLTIRLPNPKSKRAIAQRSSSPSLAEDVAPDEAATPDPPMVGPPPTIGAPAPVFSPLMLQPRRLLAHRPSRMARDGPSVRTRSQSPTTSCPFGTWATSPAAATFTVATCGPLRIQRFAPPDERVAPVAMDGGLVKEPPSAPPALPSPAAASSRPRTPRPMSPGANRKACPVSRPLVLYTPLDRALPGEVPAAPPPPPPGGFPMDDLPPPETASRKCKKGRRSRADRGRGPRGPRGGWHGGRSGMDEAAAGAPGDLTDFGSAPVAAWLRTGVQQAIHEALVRHCGSNGEEQAMSIMAAMAENELALRTAADPRGLLRAQCHMEVAMLEQVLCGADPESRAHFDALMGSLAAGTEYMVRPPSPQQPPPQRLPLPHQGRQDDVLRLYDPEEPFGEPPDSPPPSSPAPAPAPAPLALAPPTLLAPVRVPVPAPAHTPPTTMRAPAPAPAPALASAAAHTLAHAPTHAASPSPSPSPTPAPAPHVVSPIRPIPITACLPIPELIVPLPPPAPVHAAHPPHPASSRQALPAHQPARTAPSFATPPNHEGLERATPTPQQPQQPLALSRPPRAARRGSCADHRPGLAGHARFRHPPPVAGRGSPSAFARPATRGGSLPARRRPNTGHRRFLSQARGITTIHPACPWATHGPTRAPSCPDLGWGAPSVDAGRVARAAGGTAVPLPMPTCPWNLATLLMILTFMQLAILPTGAPALLFHSWPHRDEELAKHAEAFSGAVRAERFTASAEHLRGARLAEGLVLALVRALERTHLEAKLVAGHQVLPPPDQALVAPIFPVPGPEPLAAPPPAGLTDAAVLGVTSSLIQALLQQQQQQQHQQQQQQPVAPSGSALISPPPDQVALPHLSREGSRRELPLVELERLYARGLKEDTPEYRSWYLRTHTRARPLDAEQDEIRRRQLFEAQAAQAESW</sequence>
<feature type="compositionally biased region" description="Low complexity" evidence="1">
    <location>
        <begin position="1112"/>
        <end position="1128"/>
    </location>
</feature>
<organism evidence="2 3">
    <name type="scientific">Paratrimastix pyriformis</name>
    <dbReference type="NCBI Taxonomy" id="342808"/>
    <lineage>
        <taxon>Eukaryota</taxon>
        <taxon>Metamonada</taxon>
        <taxon>Preaxostyla</taxon>
        <taxon>Paratrimastigidae</taxon>
        <taxon>Paratrimastix</taxon>
    </lineage>
</organism>
<comment type="caution">
    <text evidence="2">The sequence shown here is derived from an EMBL/GenBank/DDBJ whole genome shotgun (WGS) entry which is preliminary data.</text>
</comment>
<feature type="compositionally biased region" description="Pro residues" evidence="1">
    <location>
        <begin position="955"/>
        <end position="973"/>
    </location>
</feature>
<dbReference type="Pfam" id="PF19842">
    <property type="entry name" value="YqeC"/>
    <property type="match status" value="1"/>
</dbReference>
<feature type="region of interest" description="Disordered" evidence="1">
    <location>
        <begin position="565"/>
        <end position="617"/>
    </location>
</feature>
<accession>A0ABQ8URL6</accession>
<feature type="compositionally biased region" description="Pro residues" evidence="1">
    <location>
        <begin position="1031"/>
        <end position="1041"/>
    </location>
</feature>
<feature type="region of interest" description="Disordered" evidence="1">
    <location>
        <begin position="919"/>
        <end position="938"/>
    </location>
</feature>
<protein>
    <recommendedName>
        <fullName evidence="4">Selenium-dependent hydroxylase accessory protein YqeC</fullName>
    </recommendedName>
</protein>
<feature type="region of interest" description="Disordered" evidence="1">
    <location>
        <begin position="948"/>
        <end position="1043"/>
    </location>
</feature>
<evidence type="ECO:0008006" key="4">
    <source>
        <dbReference type="Google" id="ProtNLM"/>
    </source>
</evidence>
<feature type="region of interest" description="Disordered" evidence="1">
    <location>
        <begin position="1390"/>
        <end position="1422"/>
    </location>
</feature>
<feature type="region of interest" description="Disordered" evidence="1">
    <location>
        <begin position="30"/>
        <end position="66"/>
    </location>
</feature>
<feature type="compositionally biased region" description="Polar residues" evidence="1">
    <location>
        <begin position="49"/>
        <end position="60"/>
    </location>
</feature>
<feature type="region of interest" description="Disordered" evidence="1">
    <location>
        <begin position="695"/>
        <end position="732"/>
    </location>
</feature>
<feature type="compositionally biased region" description="Low complexity" evidence="1">
    <location>
        <begin position="974"/>
        <end position="987"/>
    </location>
</feature>
<feature type="compositionally biased region" description="Pro residues" evidence="1">
    <location>
        <begin position="600"/>
        <end position="611"/>
    </location>
</feature>
<dbReference type="InterPro" id="IPR017587">
    <property type="entry name" value="YqeC"/>
</dbReference>